<proteinExistence type="predicted"/>
<gene>
    <name evidence="2" type="ORF">OH76DRAFT_1422786</name>
</gene>
<feature type="region of interest" description="Disordered" evidence="1">
    <location>
        <begin position="307"/>
        <end position="326"/>
    </location>
</feature>
<feature type="region of interest" description="Disordered" evidence="1">
    <location>
        <begin position="961"/>
        <end position="988"/>
    </location>
</feature>
<feature type="compositionally biased region" description="Low complexity" evidence="1">
    <location>
        <begin position="53"/>
        <end position="69"/>
    </location>
</feature>
<dbReference type="EMBL" id="KZ857496">
    <property type="protein sequence ID" value="RDX41983.1"/>
    <property type="molecule type" value="Genomic_DNA"/>
</dbReference>
<evidence type="ECO:0000313" key="3">
    <source>
        <dbReference type="Proteomes" id="UP000256964"/>
    </source>
</evidence>
<reference evidence="2 3" key="1">
    <citation type="journal article" date="2018" name="Biotechnol. Biofuels">
        <title>Integrative visual omics of the white-rot fungus Polyporus brumalis exposes the biotechnological potential of its oxidative enzymes for delignifying raw plant biomass.</title>
        <authorList>
            <person name="Miyauchi S."/>
            <person name="Rancon A."/>
            <person name="Drula E."/>
            <person name="Hage H."/>
            <person name="Chaduli D."/>
            <person name="Favel A."/>
            <person name="Grisel S."/>
            <person name="Henrissat B."/>
            <person name="Herpoel-Gimbert I."/>
            <person name="Ruiz-Duenas F.J."/>
            <person name="Chevret D."/>
            <person name="Hainaut M."/>
            <person name="Lin J."/>
            <person name="Wang M."/>
            <person name="Pangilinan J."/>
            <person name="Lipzen A."/>
            <person name="Lesage-Meessen L."/>
            <person name="Navarro D."/>
            <person name="Riley R."/>
            <person name="Grigoriev I.V."/>
            <person name="Zhou S."/>
            <person name="Raouche S."/>
            <person name="Rosso M.N."/>
        </authorList>
    </citation>
    <scope>NUCLEOTIDE SEQUENCE [LARGE SCALE GENOMIC DNA]</scope>
    <source>
        <strain evidence="2 3">BRFM 1820</strain>
    </source>
</reference>
<evidence type="ECO:0000313" key="2">
    <source>
        <dbReference type="EMBL" id="RDX41983.1"/>
    </source>
</evidence>
<feature type="compositionally biased region" description="Basic and acidic residues" evidence="1">
    <location>
        <begin position="406"/>
        <end position="457"/>
    </location>
</feature>
<feature type="region of interest" description="Disordered" evidence="1">
    <location>
        <begin position="499"/>
        <end position="628"/>
    </location>
</feature>
<evidence type="ECO:0000256" key="1">
    <source>
        <dbReference type="SAM" id="MobiDB-lite"/>
    </source>
</evidence>
<dbReference type="OrthoDB" id="2758679at2759"/>
<feature type="region of interest" description="Disordered" evidence="1">
    <location>
        <begin position="332"/>
        <end position="472"/>
    </location>
</feature>
<feature type="compositionally biased region" description="Basic and acidic residues" evidence="1">
    <location>
        <begin position="332"/>
        <end position="354"/>
    </location>
</feature>
<organism evidence="2 3">
    <name type="scientific">Lentinus brumalis</name>
    <dbReference type="NCBI Taxonomy" id="2498619"/>
    <lineage>
        <taxon>Eukaryota</taxon>
        <taxon>Fungi</taxon>
        <taxon>Dikarya</taxon>
        <taxon>Basidiomycota</taxon>
        <taxon>Agaricomycotina</taxon>
        <taxon>Agaricomycetes</taxon>
        <taxon>Polyporales</taxon>
        <taxon>Polyporaceae</taxon>
        <taxon>Lentinus</taxon>
    </lineage>
</organism>
<feature type="compositionally biased region" description="Basic and acidic residues" evidence="1">
    <location>
        <begin position="389"/>
        <end position="398"/>
    </location>
</feature>
<name>A0A371CNW5_9APHY</name>
<keyword evidence="3" id="KW-1185">Reference proteome</keyword>
<feature type="compositionally biased region" description="Pro residues" evidence="1">
    <location>
        <begin position="369"/>
        <end position="380"/>
    </location>
</feature>
<dbReference type="Proteomes" id="UP000256964">
    <property type="component" value="Unassembled WGS sequence"/>
</dbReference>
<feature type="compositionally biased region" description="Polar residues" evidence="1">
    <location>
        <begin position="273"/>
        <end position="298"/>
    </location>
</feature>
<protein>
    <submittedName>
        <fullName evidence="2">Uncharacterized protein</fullName>
    </submittedName>
</protein>
<feature type="region of interest" description="Disordered" evidence="1">
    <location>
        <begin position="1"/>
        <end position="74"/>
    </location>
</feature>
<accession>A0A371CNW5</accession>
<feature type="compositionally biased region" description="Basic and acidic residues" evidence="1">
    <location>
        <begin position="961"/>
        <end position="975"/>
    </location>
</feature>
<dbReference type="AlphaFoldDB" id="A0A371CNW5"/>
<sequence length="988" mass="107975">MSNMNESPAHNNTQDNVPPPATQRPRVLVPATPPEEGEIVEHAGNLAGRAAGVDAADTSSVTTTSLPSVIPETPLGEHVVSGHQASWTLSPSPTGQALRARRAGRRLNSAPYARSQTALALPATVATGGGAAPTAAPNGISMSANPSGDASDSSADLWAQVGTPIGIGFIRTPLAANASAFSLRTIHEEIEGEDPAGVAGEVMSVDELAANASKRVWVSSPSPTLQTRSRERTKRVRTSLPNEPGLRGHDASVHKNPWALSSDGEGGDEHGIASTSLKGPLATSTPRIRPRTQSSLVPVQSDDDFFLDNINASGKPPTPHCQQNSSFLDRLRRSAREGTSREKSILAHNDSDRHSHAHPSHPAMGGSSPLPPSSPIPFDSPTPSIRSKANHETHELYIRNRNRLRSLLDEQESSRGPKDRKHEEAREARGHGREAHLPAEEEARSGRTGRTDHRSLLDRPQGAPPAAVTRGRATSQYVPLPNTRAALYLQEQIEQRAAEAVRPTMTARRMTQTPNEFEQRQETASQVSSRSAMDVSDDRRAHPAHTLAPLRSALKLQESVRSDMDVSNTVPQATFEDELEEGREGPETPTRSKKTWLDTVLGDSRDASPAGRPARSPGPVPPHHDDANVAPIVVPTALTATAPEIDRPMIVDPRLAARVHRDDPEALIRGTSRWWMSVLWNDPPNTSVLVEVFNFQYTESIQTNRIMAEALRRITYLIAGERNVSIVPPDLEDANTRRVRDAPRVWAIRGLTPAGEEALLSRFPWSFRAISFFAYKRTVGPDTWIMSLDGFFDENTHAIAAAVREVLEEDEQWDLLVALTRDHPELRDLPSKQRVHAILDSITVRTWRLSNMNVVASIHIRPPTHDIPKWRVWATGLRSRTYGNFVNGTGIVRRVSNCLGCNSVDHPAHLCPFHDLPGWQGPKAGAGTYSLLIPPIPTANGPPPARSSGYEAMHAEWYARPRDVERARRRDRRDTSNTLTSDCNKDAD</sequence>
<feature type="compositionally biased region" description="Polar residues" evidence="1">
    <location>
        <begin position="509"/>
        <end position="531"/>
    </location>
</feature>
<feature type="region of interest" description="Disordered" evidence="1">
    <location>
        <begin position="218"/>
        <end position="300"/>
    </location>
</feature>
<feature type="compositionally biased region" description="Polar residues" evidence="1">
    <location>
        <begin position="1"/>
        <end position="16"/>
    </location>
</feature>